<keyword evidence="6 13" id="KW-0479">Metal-binding</keyword>
<comment type="cofactor">
    <cofactor evidence="13">
        <name>Zn(2+)</name>
        <dbReference type="ChEBI" id="CHEBI:29105"/>
    </cofactor>
    <text evidence="13">Binds 1 zinc ion per subunit.</text>
</comment>
<dbReference type="InterPro" id="IPR034033">
    <property type="entry name" value="Serralysin-like"/>
</dbReference>
<keyword evidence="8" id="KW-0378">Hydrolase</keyword>
<dbReference type="Gene3D" id="2.150.10.10">
    <property type="entry name" value="Serralysin-like metalloprotease, C-terminal"/>
    <property type="match status" value="1"/>
</dbReference>
<dbReference type="PRINTS" id="PR00313">
    <property type="entry name" value="CABNDNGRPT"/>
</dbReference>
<dbReference type="InterPro" id="IPR011049">
    <property type="entry name" value="Serralysin-like_metalloprot_C"/>
</dbReference>
<dbReference type="Proteomes" id="UP000181686">
    <property type="component" value="Unassembled WGS sequence"/>
</dbReference>
<evidence type="ECO:0000256" key="4">
    <source>
        <dbReference type="ARBA" id="ARBA00022525"/>
    </source>
</evidence>
<dbReference type="Proteomes" id="UP000182654">
    <property type="component" value="Chromosome I"/>
</dbReference>
<dbReference type="Pfam" id="PF08548">
    <property type="entry name" value="Peptidase_M10_C"/>
    <property type="match status" value="1"/>
</dbReference>
<dbReference type="EMBL" id="MDGK01000041">
    <property type="protein sequence ID" value="OIN07451.1"/>
    <property type="molecule type" value="Genomic_DNA"/>
</dbReference>
<evidence type="ECO:0000256" key="10">
    <source>
        <dbReference type="ARBA" id="ARBA00022837"/>
    </source>
</evidence>
<evidence type="ECO:0000313" key="17">
    <source>
        <dbReference type="EMBL" id="SDO30151.1"/>
    </source>
</evidence>
<keyword evidence="4" id="KW-0964">Secreted</keyword>
<evidence type="ECO:0000256" key="11">
    <source>
        <dbReference type="ARBA" id="ARBA00023049"/>
    </source>
</evidence>
<dbReference type="EMBL" id="LT629708">
    <property type="protein sequence ID" value="SDO30151.1"/>
    <property type="molecule type" value="Genomic_DNA"/>
</dbReference>
<comment type="cofactor">
    <cofactor evidence="1">
        <name>Ca(2+)</name>
        <dbReference type="ChEBI" id="CHEBI:29108"/>
    </cofactor>
</comment>
<dbReference type="SUPFAM" id="SSF51120">
    <property type="entry name" value="beta-Roll"/>
    <property type="match status" value="1"/>
</dbReference>
<reference evidence="16 18" key="1">
    <citation type="submission" date="2016-08" db="EMBL/GenBank/DDBJ databases">
        <title>Draft genome sequence of the type strain of Pseudomonas extremorientalis LMG 19695T isolated from drinking water reservoir.</title>
        <authorList>
            <person name="Tambong J.T."/>
        </authorList>
    </citation>
    <scope>NUCLEOTIDE SEQUENCE [LARGE SCALE GENOMIC DNA]</scope>
    <source>
        <strain evidence="16 18">LMG 19695</strain>
    </source>
</reference>
<dbReference type="GO" id="GO:0008270">
    <property type="term" value="F:zinc ion binding"/>
    <property type="evidence" value="ECO:0007669"/>
    <property type="project" value="InterPro"/>
</dbReference>
<dbReference type="InterPro" id="IPR016294">
    <property type="entry name" value="Pept_M10B"/>
</dbReference>
<dbReference type="Pfam" id="PF00353">
    <property type="entry name" value="HemolysinCabind"/>
    <property type="match status" value="1"/>
</dbReference>
<evidence type="ECO:0000259" key="15">
    <source>
        <dbReference type="SMART" id="SM00235"/>
    </source>
</evidence>
<dbReference type="InterPro" id="IPR018511">
    <property type="entry name" value="Hemolysin-typ_Ca-bd_CS"/>
</dbReference>
<evidence type="ECO:0000256" key="3">
    <source>
        <dbReference type="ARBA" id="ARBA00009490"/>
    </source>
</evidence>
<dbReference type="SUPFAM" id="SSF55486">
    <property type="entry name" value="Metalloproteases ('zincins'), catalytic domain"/>
    <property type="match status" value="1"/>
</dbReference>
<evidence type="ECO:0000256" key="7">
    <source>
        <dbReference type="ARBA" id="ARBA00022737"/>
    </source>
</evidence>
<feature type="compositionally biased region" description="Polar residues" evidence="14">
    <location>
        <begin position="1"/>
        <end position="14"/>
    </location>
</feature>
<dbReference type="CDD" id="cd04277">
    <property type="entry name" value="ZnMc_serralysin_like"/>
    <property type="match status" value="1"/>
</dbReference>
<keyword evidence="9 13" id="KW-0862">Zinc</keyword>
<dbReference type="SMART" id="SM00235">
    <property type="entry name" value="ZnMc"/>
    <property type="match status" value="1"/>
</dbReference>
<feature type="binding site" evidence="13">
    <location>
        <position position="198"/>
    </location>
    <ligand>
        <name>Zn(2+)</name>
        <dbReference type="ChEBI" id="CHEBI:29105"/>
        <note>catalytic</note>
    </ligand>
</feature>
<evidence type="ECO:0000313" key="18">
    <source>
        <dbReference type="Proteomes" id="UP000181686"/>
    </source>
</evidence>
<feature type="domain" description="Peptidase metallopeptidase" evidence="15">
    <location>
        <begin position="44"/>
        <end position="241"/>
    </location>
</feature>
<keyword evidence="10" id="KW-0106">Calcium</keyword>
<reference evidence="17 19" key="2">
    <citation type="submission" date="2016-10" db="EMBL/GenBank/DDBJ databases">
        <authorList>
            <person name="Varghese N."/>
            <person name="Submissions S."/>
        </authorList>
    </citation>
    <scope>NUCLEOTIDE SEQUENCE [LARGE SCALE GENOMIC DNA]</scope>
    <source>
        <strain evidence="17 19">BS2774</strain>
    </source>
</reference>
<comment type="similarity">
    <text evidence="3">Belongs to the peptidase M10B family.</text>
</comment>
<keyword evidence="7" id="KW-0677">Repeat</keyword>
<accession>A0A1H0IGH4</accession>
<evidence type="ECO:0000256" key="5">
    <source>
        <dbReference type="ARBA" id="ARBA00022670"/>
    </source>
</evidence>
<feature type="active site" evidence="12">
    <location>
        <position position="189"/>
    </location>
</feature>
<dbReference type="PIRSF" id="PIRSF001205">
    <property type="entry name" value="Peptidase_M10B"/>
    <property type="match status" value="1"/>
</dbReference>
<keyword evidence="5" id="KW-0645">Protease</keyword>
<sequence length="489" mass="53183">MSISNAGSQGSSIYQRIEQFKHRDDRGGDIQHNGMQSKSTDDAVKRLWRNSPGWSDKNGDGRYDLTYEFRAPPEKQENKNTRQFGKTGFTPILENQRNQTRRSLQSIEDVANVTFTEGSKTADSEGHIKIGNYGQMIDTKGHPYKGFPHSSLPTKNQADIEVWFVDTKTEKSVPLAAPGNAGRHTITHEIGHAMGLSHPGGYNGDGKNKLDKSNVSHHEDSQSHSGMSYRGERTGYSNHGGFRSSAPQLDDIAAYQEKYGPNFETRKGDTTYGFNSNTDRDFLTVKTPEDKIVAAIWDGGGNDTLDFSSYEQNQQISLREQTFSDVGGLKGNVGIAKGAVIENAKGGKGNDLIVGNDANNTLEGGDGDDVIHGGRGWDKLWGGKGADTFVYGSPTDSSMFNGVDTITDFESGKDKIDVSGIRTVTGGKPIRLNESVLEQGMGHGLIAGEGAIYYDPKENVSTLMINYGAGHATFEVEVRGQLQPSDVVL</sequence>
<dbReference type="InterPro" id="IPR006026">
    <property type="entry name" value="Peptidase_Metallo"/>
</dbReference>
<evidence type="ECO:0000256" key="13">
    <source>
        <dbReference type="PIRSR" id="PIRSR001205-2"/>
    </source>
</evidence>
<evidence type="ECO:0000256" key="8">
    <source>
        <dbReference type="ARBA" id="ARBA00022801"/>
    </source>
</evidence>
<evidence type="ECO:0000256" key="14">
    <source>
        <dbReference type="SAM" id="MobiDB-lite"/>
    </source>
</evidence>
<feature type="region of interest" description="Disordered" evidence="14">
    <location>
        <begin position="199"/>
        <end position="245"/>
    </location>
</feature>
<evidence type="ECO:0000256" key="9">
    <source>
        <dbReference type="ARBA" id="ARBA00022833"/>
    </source>
</evidence>
<protein>
    <submittedName>
        <fullName evidence="16">Peptidase</fullName>
    </submittedName>
    <submittedName>
        <fullName evidence="17">Serralysin</fullName>
    </submittedName>
</protein>
<gene>
    <name evidence="16" type="ORF">BFN10_16615</name>
    <name evidence="17" type="ORF">SAMN04490184_0209</name>
</gene>
<evidence type="ECO:0000313" key="19">
    <source>
        <dbReference type="Proteomes" id="UP000182654"/>
    </source>
</evidence>
<feature type="binding site" evidence="13">
    <location>
        <position position="192"/>
    </location>
    <ligand>
        <name>Zn(2+)</name>
        <dbReference type="ChEBI" id="CHEBI:29105"/>
        <note>catalytic</note>
    </ligand>
</feature>
<dbReference type="Gene3D" id="3.40.390.10">
    <property type="entry name" value="Collagenase (Catalytic Domain)"/>
    <property type="match status" value="1"/>
</dbReference>
<dbReference type="RefSeq" id="WP_071490584.1">
    <property type="nucleotide sequence ID" value="NZ_CP089519.1"/>
</dbReference>
<dbReference type="GO" id="GO:0005509">
    <property type="term" value="F:calcium ion binding"/>
    <property type="evidence" value="ECO:0007669"/>
    <property type="project" value="InterPro"/>
</dbReference>
<feature type="compositionally biased region" description="Basic and acidic residues" evidence="14">
    <location>
        <begin position="206"/>
        <end position="222"/>
    </location>
</feature>
<feature type="region of interest" description="Disordered" evidence="14">
    <location>
        <begin position="1"/>
        <end position="63"/>
    </location>
</feature>
<feature type="binding site" evidence="13">
    <location>
        <position position="188"/>
    </location>
    <ligand>
        <name>Zn(2+)</name>
        <dbReference type="ChEBI" id="CHEBI:29105"/>
        <note>catalytic</note>
    </ligand>
</feature>
<name>A0A1H0IGH4_9PSED</name>
<evidence type="ECO:0000256" key="12">
    <source>
        <dbReference type="PIRSR" id="PIRSR001205-1"/>
    </source>
</evidence>
<dbReference type="AlphaFoldDB" id="A0A1H0IGH4"/>
<proteinExistence type="inferred from homology"/>
<comment type="subcellular location">
    <subcellularLocation>
        <location evidence="2">Secreted</location>
    </subcellularLocation>
</comment>
<evidence type="ECO:0000313" key="16">
    <source>
        <dbReference type="EMBL" id="OIN07451.1"/>
    </source>
</evidence>
<keyword evidence="11" id="KW-0482">Metalloprotease</keyword>
<evidence type="ECO:0000256" key="1">
    <source>
        <dbReference type="ARBA" id="ARBA00001913"/>
    </source>
</evidence>
<dbReference type="GO" id="GO:0004222">
    <property type="term" value="F:metalloendopeptidase activity"/>
    <property type="evidence" value="ECO:0007669"/>
    <property type="project" value="InterPro"/>
</dbReference>
<evidence type="ECO:0000256" key="2">
    <source>
        <dbReference type="ARBA" id="ARBA00004613"/>
    </source>
</evidence>
<dbReference type="InterPro" id="IPR024079">
    <property type="entry name" value="MetalloPept_cat_dom_sf"/>
</dbReference>
<dbReference type="PROSITE" id="PS00330">
    <property type="entry name" value="HEMOLYSIN_CALCIUM"/>
    <property type="match status" value="1"/>
</dbReference>
<dbReference type="InterPro" id="IPR013858">
    <property type="entry name" value="Peptidase_M10B_C"/>
</dbReference>
<evidence type="ECO:0000256" key="6">
    <source>
        <dbReference type="ARBA" id="ARBA00022723"/>
    </source>
</evidence>
<organism evidence="16 18">
    <name type="scientific">Pseudomonas extremorientalis</name>
    <dbReference type="NCBI Taxonomy" id="169669"/>
    <lineage>
        <taxon>Bacteria</taxon>
        <taxon>Pseudomonadati</taxon>
        <taxon>Pseudomonadota</taxon>
        <taxon>Gammaproteobacteria</taxon>
        <taxon>Pseudomonadales</taxon>
        <taxon>Pseudomonadaceae</taxon>
        <taxon>Pseudomonas</taxon>
    </lineage>
</organism>
<dbReference type="GO" id="GO:0006508">
    <property type="term" value="P:proteolysis"/>
    <property type="evidence" value="ECO:0007669"/>
    <property type="project" value="UniProtKB-KW"/>
</dbReference>
<dbReference type="GO" id="GO:0005615">
    <property type="term" value="C:extracellular space"/>
    <property type="evidence" value="ECO:0007669"/>
    <property type="project" value="InterPro"/>
</dbReference>
<keyword evidence="19" id="KW-1185">Reference proteome</keyword>
<dbReference type="InterPro" id="IPR001343">
    <property type="entry name" value="Hemolysn_Ca-bd"/>
</dbReference>
<feature type="compositionally biased region" description="Basic and acidic residues" evidence="14">
    <location>
        <begin position="18"/>
        <end position="29"/>
    </location>
</feature>